<name>A0A0G4E9K4_VITBC</name>
<dbReference type="AlphaFoldDB" id="A0A0G4E9K4"/>
<dbReference type="VEuPathDB" id="CryptoDB:Vbra_6847"/>
<gene>
    <name evidence="1" type="ORF">Vbra_6847</name>
</gene>
<accession>A0A0G4E9K4</accession>
<dbReference type="InParanoid" id="A0A0G4E9K4"/>
<keyword evidence="2" id="KW-1185">Reference proteome</keyword>
<sequence>MVARHIDHEGARELKPNEPLDILYNPALMVPSPVPFVPLSYDIAVATGQRTTQPVHRHLRHNHDVAGYILYLERPVFLNPATFLYRFSPTLSPYPAVAASMPGDREGVLPRRDVNWVWYWRPVDQEVNLSDGYLKISQPGCCWGSRTVYIDLGDKRICVAARKLRDDGRYFNFKNIPNALLWGPIDISPSLIRQFEASPILAHTVKTDQCLLSLPLDEARAVACRLIALYDGARGPKACFECRDSAELDEWYNHIKCWRRSTKAVSLPSCSQRPFNNWQISHLPTDI</sequence>
<protein>
    <submittedName>
        <fullName evidence="1">Uncharacterized protein</fullName>
    </submittedName>
</protein>
<dbReference type="Proteomes" id="UP000041254">
    <property type="component" value="Unassembled WGS sequence"/>
</dbReference>
<evidence type="ECO:0000313" key="2">
    <source>
        <dbReference type="Proteomes" id="UP000041254"/>
    </source>
</evidence>
<dbReference type="PhylomeDB" id="A0A0G4E9K4"/>
<organism evidence="1 2">
    <name type="scientific">Vitrella brassicaformis (strain CCMP3155)</name>
    <dbReference type="NCBI Taxonomy" id="1169540"/>
    <lineage>
        <taxon>Eukaryota</taxon>
        <taxon>Sar</taxon>
        <taxon>Alveolata</taxon>
        <taxon>Colpodellida</taxon>
        <taxon>Vitrellaceae</taxon>
        <taxon>Vitrella</taxon>
    </lineage>
</organism>
<reference evidence="1 2" key="1">
    <citation type="submission" date="2014-11" db="EMBL/GenBank/DDBJ databases">
        <authorList>
            <person name="Zhu J."/>
            <person name="Qi W."/>
            <person name="Song R."/>
        </authorList>
    </citation>
    <scope>NUCLEOTIDE SEQUENCE [LARGE SCALE GENOMIC DNA]</scope>
</reference>
<dbReference type="EMBL" id="CDMY01000091">
    <property type="protein sequence ID" value="CEL92569.1"/>
    <property type="molecule type" value="Genomic_DNA"/>
</dbReference>
<proteinExistence type="predicted"/>
<evidence type="ECO:0000313" key="1">
    <source>
        <dbReference type="EMBL" id="CEL92569.1"/>
    </source>
</evidence>